<evidence type="ECO:0000256" key="1">
    <source>
        <dbReference type="SAM" id="SignalP"/>
    </source>
</evidence>
<sequence>MTLCTNCLLLLLLVLATLSGSKAFSLYKKSEEVKWKCCKEDNHYTPLGLGGYDGENYCRSDKDKVFPCPGGFSQSEHPDCLKPSTPVCPKKDLCCKYLTVKDGAVYVWEEGTFCGLGGATRAPRSCGRIGRKLP</sequence>
<feature type="chain" id="PRO_5005189516" evidence="1">
    <location>
        <begin position="24"/>
        <end position="134"/>
    </location>
</feature>
<accession>A0A0G4G0R5</accession>
<proteinExistence type="predicted"/>
<evidence type="ECO:0000313" key="2">
    <source>
        <dbReference type="EMBL" id="CEM21437.1"/>
    </source>
</evidence>
<dbReference type="AlphaFoldDB" id="A0A0G4G0R5"/>
<gene>
    <name evidence="2" type="ORF">Cvel_19636</name>
</gene>
<protein>
    <submittedName>
        <fullName evidence="2">Uncharacterized protein</fullName>
    </submittedName>
</protein>
<dbReference type="EMBL" id="CDMZ01000785">
    <property type="protein sequence ID" value="CEM21437.1"/>
    <property type="molecule type" value="Genomic_DNA"/>
</dbReference>
<dbReference type="VEuPathDB" id="CryptoDB:Cvel_19636"/>
<reference evidence="2" key="1">
    <citation type="submission" date="2014-11" db="EMBL/GenBank/DDBJ databases">
        <authorList>
            <person name="Otto D Thomas"/>
            <person name="Naeem Raeece"/>
        </authorList>
    </citation>
    <scope>NUCLEOTIDE SEQUENCE</scope>
</reference>
<name>A0A0G4G0R5_9ALVE</name>
<keyword evidence="1" id="KW-0732">Signal</keyword>
<organism evidence="2">
    <name type="scientific">Chromera velia CCMP2878</name>
    <dbReference type="NCBI Taxonomy" id="1169474"/>
    <lineage>
        <taxon>Eukaryota</taxon>
        <taxon>Sar</taxon>
        <taxon>Alveolata</taxon>
        <taxon>Colpodellida</taxon>
        <taxon>Chromeraceae</taxon>
        <taxon>Chromera</taxon>
    </lineage>
</organism>
<feature type="signal peptide" evidence="1">
    <location>
        <begin position="1"/>
        <end position="23"/>
    </location>
</feature>